<comment type="caution">
    <text evidence="1">The sequence shown here is derived from an EMBL/GenBank/DDBJ whole genome shotgun (WGS) entry which is preliminary data.</text>
</comment>
<organism evidence="1 2">
    <name type="scientific">Catharanthus roseus</name>
    <name type="common">Madagascar periwinkle</name>
    <name type="synonym">Vinca rosea</name>
    <dbReference type="NCBI Taxonomy" id="4058"/>
    <lineage>
        <taxon>Eukaryota</taxon>
        <taxon>Viridiplantae</taxon>
        <taxon>Streptophyta</taxon>
        <taxon>Embryophyta</taxon>
        <taxon>Tracheophyta</taxon>
        <taxon>Spermatophyta</taxon>
        <taxon>Magnoliopsida</taxon>
        <taxon>eudicotyledons</taxon>
        <taxon>Gunneridae</taxon>
        <taxon>Pentapetalae</taxon>
        <taxon>asterids</taxon>
        <taxon>lamiids</taxon>
        <taxon>Gentianales</taxon>
        <taxon>Apocynaceae</taxon>
        <taxon>Rauvolfioideae</taxon>
        <taxon>Vinceae</taxon>
        <taxon>Catharanthinae</taxon>
        <taxon>Catharanthus</taxon>
    </lineage>
</organism>
<dbReference type="Proteomes" id="UP001060085">
    <property type="component" value="Linkage Group LG08"/>
</dbReference>
<sequence length="277" mass="30809">MSTAKITPSAAAVSTTIKHLTCNLNLQCLRVRTVFVGPSVSTHSTRPRISRRGLRLTMSTSSAKIDPLEVCVKESVTTPNKLGDCPFTQRVLLTLEEKHLPYDMKFVDLSNKPDWFLKKNPEGKVPAIKLDDKWIGDSDVITQALEEKFPEPPLATPPEKASVGAKIFPTFIGFLKSKDPNDGTEQALLNELTAFNDYLKENGPLINGDKVSSADLSLGPKLYHLEIALGHYKNWSVPDSLTYVKSYMKTIFSLESFIKTRAQTEDVIEGWRPKVMG</sequence>
<reference evidence="2" key="1">
    <citation type="journal article" date="2023" name="Nat. Plants">
        <title>Single-cell RNA sequencing provides a high-resolution roadmap for understanding the multicellular compartmentation of specialized metabolism.</title>
        <authorList>
            <person name="Sun S."/>
            <person name="Shen X."/>
            <person name="Li Y."/>
            <person name="Li Y."/>
            <person name="Wang S."/>
            <person name="Li R."/>
            <person name="Zhang H."/>
            <person name="Shen G."/>
            <person name="Guo B."/>
            <person name="Wei J."/>
            <person name="Xu J."/>
            <person name="St-Pierre B."/>
            <person name="Chen S."/>
            <person name="Sun C."/>
        </authorList>
    </citation>
    <scope>NUCLEOTIDE SEQUENCE [LARGE SCALE GENOMIC DNA]</scope>
</reference>
<accession>A0ACB9ZNP6</accession>
<proteinExistence type="predicted"/>
<evidence type="ECO:0000313" key="1">
    <source>
        <dbReference type="EMBL" id="KAI5648055.1"/>
    </source>
</evidence>
<evidence type="ECO:0000313" key="2">
    <source>
        <dbReference type="Proteomes" id="UP001060085"/>
    </source>
</evidence>
<keyword evidence="2" id="KW-1185">Reference proteome</keyword>
<gene>
    <name evidence="1" type="ORF">M9H77_34060</name>
</gene>
<name>A0ACB9ZNP6_CATRO</name>
<dbReference type="EMBL" id="CM044708">
    <property type="protein sequence ID" value="KAI5648055.1"/>
    <property type="molecule type" value="Genomic_DNA"/>
</dbReference>
<protein>
    <submittedName>
        <fullName evidence="1">Uncharacterized protein</fullName>
    </submittedName>
</protein>